<feature type="transmembrane region" description="Helical" evidence="7">
    <location>
        <begin position="12"/>
        <end position="34"/>
    </location>
</feature>
<comment type="similarity">
    <text evidence="7">Belongs to the binding-protein-dependent transport system permease family.</text>
</comment>
<dbReference type="PANTHER" id="PTHR43744">
    <property type="entry name" value="ABC TRANSPORTER PERMEASE PROTEIN MG189-RELATED-RELATED"/>
    <property type="match status" value="1"/>
</dbReference>
<comment type="caution">
    <text evidence="9">The sequence shown here is derived from an EMBL/GenBank/DDBJ whole genome shotgun (WGS) entry which is preliminary data.</text>
</comment>
<dbReference type="PROSITE" id="PS50928">
    <property type="entry name" value="ABC_TM1"/>
    <property type="match status" value="1"/>
</dbReference>
<reference evidence="9" key="1">
    <citation type="journal article" date="2014" name="Int. J. Syst. Evol. Microbiol.">
        <title>Complete genome sequence of Corynebacterium casei LMG S-19264T (=DSM 44701T), isolated from a smear-ripened cheese.</title>
        <authorList>
            <consortium name="US DOE Joint Genome Institute (JGI-PGF)"/>
            <person name="Walter F."/>
            <person name="Albersmeier A."/>
            <person name="Kalinowski J."/>
            <person name="Ruckert C."/>
        </authorList>
    </citation>
    <scope>NUCLEOTIDE SEQUENCE</scope>
    <source>
        <strain evidence="9">CGMCC 1.15178</strain>
    </source>
</reference>
<evidence type="ECO:0000313" key="10">
    <source>
        <dbReference type="Proteomes" id="UP000612456"/>
    </source>
</evidence>
<dbReference type="PANTHER" id="PTHR43744:SF12">
    <property type="entry name" value="ABC TRANSPORTER PERMEASE PROTEIN MG189-RELATED"/>
    <property type="match status" value="1"/>
</dbReference>
<evidence type="ECO:0000256" key="5">
    <source>
        <dbReference type="ARBA" id="ARBA00022989"/>
    </source>
</evidence>
<feature type="domain" description="ABC transmembrane type-1" evidence="8">
    <location>
        <begin position="78"/>
        <end position="267"/>
    </location>
</feature>
<keyword evidence="5 7" id="KW-1133">Transmembrane helix</keyword>
<dbReference type="GO" id="GO:0055085">
    <property type="term" value="P:transmembrane transport"/>
    <property type="evidence" value="ECO:0007669"/>
    <property type="project" value="InterPro"/>
</dbReference>
<evidence type="ECO:0000256" key="7">
    <source>
        <dbReference type="RuleBase" id="RU363032"/>
    </source>
</evidence>
<keyword evidence="6 7" id="KW-0472">Membrane</keyword>
<keyword evidence="4 7" id="KW-0812">Transmembrane</keyword>
<evidence type="ECO:0000259" key="8">
    <source>
        <dbReference type="PROSITE" id="PS50928"/>
    </source>
</evidence>
<evidence type="ECO:0000256" key="6">
    <source>
        <dbReference type="ARBA" id="ARBA00023136"/>
    </source>
</evidence>
<organism evidence="9 10">
    <name type="scientific">Paenibacillus nasutitermitis</name>
    <dbReference type="NCBI Taxonomy" id="1652958"/>
    <lineage>
        <taxon>Bacteria</taxon>
        <taxon>Bacillati</taxon>
        <taxon>Bacillota</taxon>
        <taxon>Bacilli</taxon>
        <taxon>Bacillales</taxon>
        <taxon>Paenibacillaceae</taxon>
        <taxon>Paenibacillus</taxon>
    </lineage>
</organism>
<dbReference type="Pfam" id="PF00528">
    <property type="entry name" value="BPD_transp_1"/>
    <property type="match status" value="1"/>
</dbReference>
<evidence type="ECO:0000256" key="4">
    <source>
        <dbReference type="ARBA" id="ARBA00022692"/>
    </source>
</evidence>
<dbReference type="InterPro" id="IPR000515">
    <property type="entry name" value="MetI-like"/>
</dbReference>
<feature type="transmembrane region" description="Helical" evidence="7">
    <location>
        <begin position="113"/>
        <end position="137"/>
    </location>
</feature>
<dbReference type="CDD" id="cd06261">
    <property type="entry name" value="TM_PBP2"/>
    <property type="match status" value="1"/>
</dbReference>
<accession>A0A916YR21</accession>
<keyword evidence="10" id="KW-1185">Reference proteome</keyword>
<evidence type="ECO:0000256" key="3">
    <source>
        <dbReference type="ARBA" id="ARBA00022475"/>
    </source>
</evidence>
<comment type="subcellular location">
    <subcellularLocation>
        <location evidence="1 7">Cell membrane</location>
        <topology evidence="1 7">Multi-pass membrane protein</topology>
    </subcellularLocation>
</comment>
<feature type="transmembrane region" description="Helical" evidence="7">
    <location>
        <begin position="188"/>
        <end position="211"/>
    </location>
</feature>
<reference evidence="9" key="2">
    <citation type="submission" date="2020-09" db="EMBL/GenBank/DDBJ databases">
        <authorList>
            <person name="Sun Q."/>
            <person name="Zhou Y."/>
        </authorList>
    </citation>
    <scope>NUCLEOTIDE SEQUENCE</scope>
    <source>
        <strain evidence="9">CGMCC 1.15178</strain>
    </source>
</reference>
<dbReference type="Gene3D" id="1.10.3720.10">
    <property type="entry name" value="MetI-like"/>
    <property type="match status" value="1"/>
</dbReference>
<dbReference type="InterPro" id="IPR035906">
    <property type="entry name" value="MetI-like_sf"/>
</dbReference>
<keyword evidence="2 7" id="KW-0813">Transport</keyword>
<keyword evidence="3" id="KW-1003">Cell membrane</keyword>
<evidence type="ECO:0000256" key="2">
    <source>
        <dbReference type="ARBA" id="ARBA00022448"/>
    </source>
</evidence>
<name>A0A916YR21_9BACL</name>
<feature type="transmembrane region" description="Helical" evidence="7">
    <location>
        <begin position="245"/>
        <end position="266"/>
    </location>
</feature>
<feature type="transmembrane region" description="Helical" evidence="7">
    <location>
        <begin position="149"/>
        <end position="167"/>
    </location>
</feature>
<protein>
    <submittedName>
        <fullName evidence="9">ABC transporter permease</fullName>
    </submittedName>
</protein>
<dbReference type="GO" id="GO:0005886">
    <property type="term" value="C:plasma membrane"/>
    <property type="evidence" value="ECO:0007669"/>
    <property type="project" value="UniProtKB-SubCell"/>
</dbReference>
<feature type="transmembrane region" description="Helical" evidence="7">
    <location>
        <begin position="77"/>
        <end position="101"/>
    </location>
</feature>
<dbReference type="SUPFAM" id="SSF161098">
    <property type="entry name" value="MetI-like"/>
    <property type="match status" value="1"/>
</dbReference>
<dbReference type="EMBL" id="BMHP01000001">
    <property type="protein sequence ID" value="GGD56678.1"/>
    <property type="molecule type" value="Genomic_DNA"/>
</dbReference>
<gene>
    <name evidence="9" type="ORF">GCM10010911_13000</name>
</gene>
<dbReference type="Proteomes" id="UP000612456">
    <property type="component" value="Unassembled WGS sequence"/>
</dbReference>
<dbReference type="RefSeq" id="WP_188990226.1">
    <property type="nucleotide sequence ID" value="NZ_BMHP01000001.1"/>
</dbReference>
<proteinExistence type="inferred from homology"/>
<sequence>MDKIAGSRKGNTGKVVMTAIMFVIGIVFLLPFIWMLSSSFKPEADIFNYPVEWIPKHWQIIDNYRAVWAGKANFALYYWNSVKVTLMTTLLSVAVSALAAYGFTKIHFRGRNILFFFILATYMVPTEATLVPLFVMFRSVGLYNTHTGLILLGGFSVLGTFLLRQFFQGISTEFMESAQMDGAGHFTIFTRIMLPLVKPALATYGILRFIWTWNDFQTPFIFLSDKKLFTIQLGMNAFADRNGQFYSLIMAASVSAIIPLLIVFIIGQKHVIEGISFGGVKG</sequence>
<evidence type="ECO:0000256" key="1">
    <source>
        <dbReference type="ARBA" id="ARBA00004651"/>
    </source>
</evidence>
<dbReference type="AlphaFoldDB" id="A0A916YR21"/>
<evidence type="ECO:0000313" key="9">
    <source>
        <dbReference type="EMBL" id="GGD56678.1"/>
    </source>
</evidence>